<evidence type="ECO:0000256" key="1">
    <source>
        <dbReference type="ARBA" id="ARBA00022723"/>
    </source>
</evidence>
<keyword evidence="2" id="KW-0997">Cell inner membrane</keyword>
<dbReference type="SUPFAM" id="SSF48452">
    <property type="entry name" value="TPR-like"/>
    <property type="match status" value="1"/>
</dbReference>
<keyword evidence="2" id="KW-0408">Iron</keyword>
<dbReference type="InterPro" id="IPR041166">
    <property type="entry name" value="Rubredoxin_2"/>
</dbReference>
<evidence type="ECO:0000313" key="4">
    <source>
        <dbReference type="EMBL" id="MDT0497233.1"/>
    </source>
</evidence>
<comment type="caution">
    <text evidence="4">The sequence shown here is derived from an EMBL/GenBank/DDBJ whole genome shotgun (WGS) entry which is preliminary data.</text>
</comment>
<keyword evidence="5" id="KW-1185">Reference proteome</keyword>
<dbReference type="Proteomes" id="UP001254608">
    <property type="component" value="Unassembled WGS sequence"/>
</dbReference>
<sequence length="389" mass="42785">MFEGFGLVVLLLPIGFALGWTVARRHIQQGAPGAAVDKPSDYLAGLDAAGTDDADTSMTTLIQAIEVTDQTADLHLTLGSLFRRRGEVDRALRLHQNVLAQGGLAAEFAYRARLELAHDYQKAGLLDHAEKLFGALVDEGLFQAECLTALVGIYEQEHDWDKAIVAAQRLQAVRGESLRPVIAHYHCELADLAKADGDFRQAERLAEQALSESRGSVRASLVLGGAREALDDQAGAIAAYQRVPDQDLRFFREVMPGIERAYRKADDLRGLRGYLKEAEKDYPTALPSVTLAKLMRESGEDAAQFLADRMSRQPSWSGLHALLQEVEDLGEPVRVLRSAIENSMKAAPSYRCRSCGLTPRFLFWQCPSCKQWDSIEPLPDDIQSIPGAS</sequence>
<dbReference type="Pfam" id="PF13432">
    <property type="entry name" value="TPR_16"/>
    <property type="match status" value="1"/>
</dbReference>
<feature type="binding site" evidence="2">
    <location>
        <position position="355"/>
    </location>
    <ligand>
        <name>Fe cation</name>
        <dbReference type="ChEBI" id="CHEBI:24875"/>
    </ligand>
</feature>
<dbReference type="InterPro" id="IPR011990">
    <property type="entry name" value="TPR-like_helical_dom_sf"/>
</dbReference>
<keyword evidence="2" id="KW-0802">TPR repeat</keyword>
<keyword evidence="1 2" id="KW-0479">Metal-binding</keyword>
<dbReference type="RefSeq" id="WP_311364625.1">
    <property type="nucleotide sequence ID" value="NZ_JAVRIC010000008.1"/>
</dbReference>
<dbReference type="Gene3D" id="1.25.40.10">
    <property type="entry name" value="Tetratricopeptide repeat domain"/>
    <property type="match status" value="1"/>
</dbReference>
<dbReference type="InterPro" id="IPR030865">
    <property type="entry name" value="LapB"/>
</dbReference>
<keyword evidence="2" id="KW-0812">Transmembrane</keyword>
<dbReference type="Pfam" id="PF18073">
    <property type="entry name" value="Zn_ribbon_LapB"/>
    <property type="match status" value="1"/>
</dbReference>
<feature type="binding site" evidence="2">
    <location>
        <position position="352"/>
    </location>
    <ligand>
        <name>Fe cation</name>
        <dbReference type="ChEBI" id="CHEBI:24875"/>
    </ligand>
</feature>
<reference evidence="4 5" key="1">
    <citation type="submission" date="2023-09" db="EMBL/GenBank/DDBJ databases">
        <authorList>
            <person name="Rey-Velasco X."/>
        </authorList>
    </citation>
    <scope>NUCLEOTIDE SEQUENCE [LARGE SCALE GENOMIC DNA]</scope>
    <source>
        <strain evidence="4 5">W345</strain>
    </source>
</reference>
<keyword evidence="2" id="KW-0472">Membrane</keyword>
<evidence type="ECO:0000259" key="3">
    <source>
        <dbReference type="Pfam" id="PF18073"/>
    </source>
</evidence>
<gene>
    <name evidence="2" type="primary">lapB</name>
    <name evidence="4" type="ORF">RM530_07625</name>
</gene>
<keyword evidence="2" id="KW-0677">Repeat</keyword>
<evidence type="ECO:0000256" key="2">
    <source>
        <dbReference type="HAMAP-Rule" id="MF_00994"/>
    </source>
</evidence>
<comment type="similarity">
    <text evidence="2">Belongs to the LapB family.</text>
</comment>
<comment type="subcellular location">
    <subcellularLocation>
        <location evidence="2">Cell inner membrane</location>
        <topology evidence="2">Single-pass membrane protein</topology>
        <orientation evidence="2">Cytoplasmic side</orientation>
    </subcellularLocation>
</comment>
<comment type="function">
    <text evidence="2">Modulates cellular lipopolysaccharide (LPS) levels by regulating LpxC, which is involved in lipid A biosynthesis. May act by modulating the proteolytic activity of FtsH towards LpxC. May also coordinate assembly of proteins involved in LPS synthesis at the plasma membrane.</text>
</comment>
<accession>A0ABU2WI79</accession>
<evidence type="ECO:0000313" key="5">
    <source>
        <dbReference type="Proteomes" id="UP001254608"/>
    </source>
</evidence>
<feature type="topological domain" description="Cytoplasmic" evidence="2">
    <location>
        <begin position="24"/>
        <end position="389"/>
    </location>
</feature>
<keyword evidence="2" id="KW-1133">Transmembrane helix</keyword>
<feature type="domain" description="LapB rubredoxin metal binding" evidence="3">
    <location>
        <begin position="350"/>
        <end position="377"/>
    </location>
</feature>
<keyword evidence="2" id="KW-1003">Cell membrane</keyword>
<dbReference type="EMBL" id="JAVRIC010000008">
    <property type="protein sequence ID" value="MDT0497233.1"/>
    <property type="molecule type" value="Genomic_DNA"/>
</dbReference>
<dbReference type="HAMAP" id="MF_00994">
    <property type="entry name" value="LPS_assembly_LapB"/>
    <property type="match status" value="1"/>
</dbReference>
<feature type="binding site" evidence="2">
    <location>
        <position position="369"/>
    </location>
    <ligand>
        <name>Fe cation</name>
        <dbReference type="ChEBI" id="CHEBI:24875"/>
    </ligand>
</feature>
<name>A0ABU2WI79_9GAMM</name>
<feature type="binding site" evidence="2">
    <location>
        <position position="366"/>
    </location>
    <ligand>
        <name>Fe cation</name>
        <dbReference type="ChEBI" id="CHEBI:24875"/>
    </ligand>
</feature>
<proteinExistence type="inferred from homology"/>
<protein>
    <recommendedName>
        <fullName evidence="2">Lipopolysaccharide assembly protein B</fullName>
    </recommendedName>
</protein>
<organism evidence="4 5">
    <name type="scientific">Banduia mediterranea</name>
    <dbReference type="NCBI Taxonomy" id="3075609"/>
    <lineage>
        <taxon>Bacteria</taxon>
        <taxon>Pseudomonadati</taxon>
        <taxon>Pseudomonadota</taxon>
        <taxon>Gammaproteobacteria</taxon>
        <taxon>Nevskiales</taxon>
        <taxon>Algiphilaceae</taxon>
        <taxon>Banduia</taxon>
    </lineage>
</organism>